<accession>A0A550C142</accession>
<sequence length="310" mass="35129">MMPLCVIPLNKHRYRPLLTQSFHPLIMGQPQSMLIAPAPIPSSVDASYPAYLALLPHVFWLVFSKDDIVELVELYQAHPSHRRDRTFWNAFSPSLNVVLDFLDEVNVQATLDAYTMLGLYEHDGLSDRSTPDHSTPPDHGGEMRPAVGESVEITSDAFPRLGLYDHGVLPDCSTFNRSTSADYDEEIRRTMGELISSIIDAHGEEANADPQWRFLKLREVLIDHMKRAWSDMHIQMLVLQNLFSQHGAGWIQDYDAALENPRNWAALRDGLLHLQDGMLRQAGMLAEAMKNGARLLEAEMNAEIEKMKTR</sequence>
<feature type="region of interest" description="Disordered" evidence="1">
    <location>
        <begin position="125"/>
        <end position="144"/>
    </location>
</feature>
<dbReference type="AlphaFoldDB" id="A0A550C142"/>
<feature type="compositionally biased region" description="Basic and acidic residues" evidence="1">
    <location>
        <begin position="125"/>
        <end position="142"/>
    </location>
</feature>
<organism evidence="2 3">
    <name type="scientific">Schizophyllum amplum</name>
    <dbReference type="NCBI Taxonomy" id="97359"/>
    <lineage>
        <taxon>Eukaryota</taxon>
        <taxon>Fungi</taxon>
        <taxon>Dikarya</taxon>
        <taxon>Basidiomycota</taxon>
        <taxon>Agaricomycotina</taxon>
        <taxon>Agaricomycetes</taxon>
        <taxon>Agaricomycetidae</taxon>
        <taxon>Agaricales</taxon>
        <taxon>Schizophyllaceae</taxon>
        <taxon>Schizophyllum</taxon>
    </lineage>
</organism>
<comment type="caution">
    <text evidence="2">The sequence shown here is derived from an EMBL/GenBank/DDBJ whole genome shotgun (WGS) entry which is preliminary data.</text>
</comment>
<evidence type="ECO:0000256" key="1">
    <source>
        <dbReference type="SAM" id="MobiDB-lite"/>
    </source>
</evidence>
<evidence type="ECO:0000313" key="2">
    <source>
        <dbReference type="EMBL" id="TRM58517.1"/>
    </source>
</evidence>
<keyword evidence="3" id="KW-1185">Reference proteome</keyword>
<proteinExistence type="predicted"/>
<gene>
    <name evidence="2" type="ORF">BD626DRAFT_634003</name>
</gene>
<dbReference type="Proteomes" id="UP000320762">
    <property type="component" value="Unassembled WGS sequence"/>
</dbReference>
<reference evidence="2 3" key="1">
    <citation type="journal article" date="2019" name="New Phytol.">
        <title>Comparative genomics reveals unique wood-decay strategies and fruiting body development in the Schizophyllaceae.</title>
        <authorList>
            <person name="Almasi E."/>
            <person name="Sahu N."/>
            <person name="Krizsan K."/>
            <person name="Balint B."/>
            <person name="Kovacs G.M."/>
            <person name="Kiss B."/>
            <person name="Cseklye J."/>
            <person name="Drula E."/>
            <person name="Henrissat B."/>
            <person name="Nagy I."/>
            <person name="Chovatia M."/>
            <person name="Adam C."/>
            <person name="LaButti K."/>
            <person name="Lipzen A."/>
            <person name="Riley R."/>
            <person name="Grigoriev I.V."/>
            <person name="Nagy L.G."/>
        </authorList>
    </citation>
    <scope>NUCLEOTIDE SEQUENCE [LARGE SCALE GENOMIC DNA]</scope>
    <source>
        <strain evidence="2 3">NL-1724</strain>
    </source>
</reference>
<name>A0A550C142_9AGAR</name>
<dbReference type="EMBL" id="VDMD01000035">
    <property type="protein sequence ID" value="TRM58517.1"/>
    <property type="molecule type" value="Genomic_DNA"/>
</dbReference>
<protein>
    <submittedName>
        <fullName evidence="2">Uncharacterized protein</fullName>
    </submittedName>
</protein>
<evidence type="ECO:0000313" key="3">
    <source>
        <dbReference type="Proteomes" id="UP000320762"/>
    </source>
</evidence>